<evidence type="ECO:0000259" key="4">
    <source>
        <dbReference type="Pfam" id="PF25954"/>
    </source>
</evidence>
<dbReference type="InterPro" id="IPR006143">
    <property type="entry name" value="RND_pump_MFP"/>
</dbReference>
<feature type="signal peptide" evidence="2">
    <location>
        <begin position="1"/>
        <end position="27"/>
    </location>
</feature>
<evidence type="ECO:0000256" key="2">
    <source>
        <dbReference type="SAM" id="SignalP"/>
    </source>
</evidence>
<evidence type="ECO:0000313" key="7">
    <source>
        <dbReference type="Proteomes" id="UP001499988"/>
    </source>
</evidence>
<proteinExistence type="inferred from homology"/>
<organism evidence="6 7">
    <name type="scientific">Ferrimonas pelagia</name>
    <dbReference type="NCBI Taxonomy" id="1177826"/>
    <lineage>
        <taxon>Bacteria</taxon>
        <taxon>Pseudomonadati</taxon>
        <taxon>Pseudomonadota</taxon>
        <taxon>Gammaproteobacteria</taxon>
        <taxon>Alteromonadales</taxon>
        <taxon>Ferrimonadaceae</taxon>
        <taxon>Ferrimonas</taxon>
    </lineage>
</organism>
<comment type="caution">
    <text evidence="6">The sequence shown here is derived from an EMBL/GenBank/DDBJ whole genome shotgun (WGS) entry which is preliminary data.</text>
</comment>
<feature type="chain" id="PRO_5045240423" evidence="2">
    <location>
        <begin position="28"/>
        <end position="356"/>
    </location>
</feature>
<dbReference type="NCBIfam" id="TIGR01730">
    <property type="entry name" value="RND_mfp"/>
    <property type="match status" value="1"/>
</dbReference>
<dbReference type="InterPro" id="IPR058625">
    <property type="entry name" value="MdtA-like_BSH"/>
</dbReference>
<evidence type="ECO:0000259" key="3">
    <source>
        <dbReference type="Pfam" id="PF25917"/>
    </source>
</evidence>
<sequence>MMTLRSLHHLLLLPVLLSLALALPTQARGPGPDSAIGVELHTVTEQPWGNRLQALGTVHARNQIDLISQTEGVISQLQIRDGMRVEQQQLLIQIDDRLPQTQLAEAKAALQDDQRQLAELSQLRASNSVSASSLRAQQAQVVIAQARVDAANVTLSHYRLEAPFAGVLGLSQLSVGQYIQRGEALLSLTDLDSLYLDFSLPSQYLSQLRLKQPLQLHFAAWPESHFAAEISSIDPTVDPQSRNVLIRAELNNKTQELRPGLLAQIDLMLGGESTLVLPTSAIFYRGSQAYVYVVDDTDTARQIAVEVGTSQGSQTQVLSGLQPGQQVVSAGVGKLSDGNKVKDLRSEAANVPGAPS</sequence>
<dbReference type="Proteomes" id="UP001499988">
    <property type="component" value="Unassembled WGS sequence"/>
</dbReference>
<dbReference type="Pfam" id="PF25989">
    <property type="entry name" value="YknX_C"/>
    <property type="match status" value="1"/>
</dbReference>
<dbReference type="Gene3D" id="2.40.30.170">
    <property type="match status" value="1"/>
</dbReference>
<feature type="domain" description="YknX-like C-terminal permuted SH3-like" evidence="5">
    <location>
        <begin position="275"/>
        <end position="342"/>
    </location>
</feature>
<keyword evidence="7" id="KW-1185">Reference proteome</keyword>
<dbReference type="EMBL" id="BAABJZ010000081">
    <property type="protein sequence ID" value="GAA4889924.1"/>
    <property type="molecule type" value="Genomic_DNA"/>
</dbReference>
<reference evidence="7" key="1">
    <citation type="journal article" date="2019" name="Int. J. Syst. Evol. Microbiol.">
        <title>The Global Catalogue of Microorganisms (GCM) 10K type strain sequencing project: providing services to taxonomists for standard genome sequencing and annotation.</title>
        <authorList>
            <consortium name="The Broad Institute Genomics Platform"/>
            <consortium name="The Broad Institute Genome Sequencing Center for Infectious Disease"/>
            <person name="Wu L."/>
            <person name="Ma J."/>
        </authorList>
    </citation>
    <scope>NUCLEOTIDE SEQUENCE [LARGE SCALE GENOMIC DNA]</scope>
    <source>
        <strain evidence="7">JCM 18401</strain>
    </source>
</reference>
<gene>
    <name evidence="6" type="primary">vmeE</name>
    <name evidence="6" type="ORF">GCM10023333_23980</name>
</gene>
<dbReference type="RefSeq" id="WP_345335636.1">
    <property type="nucleotide sequence ID" value="NZ_BAABJZ010000081.1"/>
</dbReference>
<dbReference type="InterPro" id="IPR058637">
    <property type="entry name" value="YknX-like_C"/>
</dbReference>
<dbReference type="Gene3D" id="1.10.287.470">
    <property type="entry name" value="Helix hairpin bin"/>
    <property type="match status" value="1"/>
</dbReference>
<protein>
    <submittedName>
        <fullName evidence="6">Multidrug efflux RND transporter periplasmic adaptor subunit VmeE</fullName>
    </submittedName>
</protein>
<accession>A0ABP9F7C7</accession>
<dbReference type="Gene3D" id="2.40.50.100">
    <property type="match status" value="1"/>
</dbReference>
<dbReference type="PANTHER" id="PTHR30469">
    <property type="entry name" value="MULTIDRUG RESISTANCE PROTEIN MDTA"/>
    <property type="match status" value="1"/>
</dbReference>
<dbReference type="Pfam" id="PF25917">
    <property type="entry name" value="BSH_RND"/>
    <property type="match status" value="1"/>
</dbReference>
<dbReference type="PANTHER" id="PTHR30469:SF11">
    <property type="entry name" value="BLL4320 PROTEIN"/>
    <property type="match status" value="1"/>
</dbReference>
<evidence type="ECO:0000259" key="5">
    <source>
        <dbReference type="Pfam" id="PF25989"/>
    </source>
</evidence>
<dbReference type="InterPro" id="IPR058792">
    <property type="entry name" value="Beta-barrel_RND_2"/>
</dbReference>
<dbReference type="SUPFAM" id="SSF111369">
    <property type="entry name" value="HlyD-like secretion proteins"/>
    <property type="match status" value="1"/>
</dbReference>
<evidence type="ECO:0000313" key="6">
    <source>
        <dbReference type="EMBL" id="GAA4889924.1"/>
    </source>
</evidence>
<keyword evidence="2" id="KW-0732">Signal</keyword>
<name>A0ABP9F7C7_9GAMM</name>
<comment type="similarity">
    <text evidence="1">Belongs to the membrane fusion protein (MFP) (TC 8.A.1) family.</text>
</comment>
<dbReference type="Gene3D" id="2.40.420.20">
    <property type="match status" value="1"/>
</dbReference>
<feature type="domain" description="Multidrug resistance protein MdtA-like barrel-sandwich hybrid" evidence="3">
    <location>
        <begin position="62"/>
        <end position="187"/>
    </location>
</feature>
<feature type="domain" description="CusB-like beta-barrel" evidence="4">
    <location>
        <begin position="196"/>
        <end position="268"/>
    </location>
</feature>
<dbReference type="Pfam" id="PF25954">
    <property type="entry name" value="Beta-barrel_RND_2"/>
    <property type="match status" value="1"/>
</dbReference>
<evidence type="ECO:0000256" key="1">
    <source>
        <dbReference type="ARBA" id="ARBA00009477"/>
    </source>
</evidence>